<dbReference type="Proteomes" id="UP000494163">
    <property type="component" value="Chromosome 3L"/>
</dbReference>
<evidence type="ECO:0000313" key="3">
    <source>
        <dbReference type="Proteomes" id="UP000494163"/>
    </source>
</evidence>
<evidence type="ECO:0000256" key="1">
    <source>
        <dbReference type="SAM" id="SignalP"/>
    </source>
</evidence>
<dbReference type="OrthoDB" id="7882129at2759"/>
<name>A0A0M4EC42_DROBS</name>
<organism evidence="2 3">
    <name type="scientific">Drosophila busckii</name>
    <name type="common">Fruit fly</name>
    <dbReference type="NCBI Taxonomy" id="30019"/>
    <lineage>
        <taxon>Eukaryota</taxon>
        <taxon>Metazoa</taxon>
        <taxon>Ecdysozoa</taxon>
        <taxon>Arthropoda</taxon>
        <taxon>Hexapoda</taxon>
        <taxon>Insecta</taxon>
        <taxon>Pterygota</taxon>
        <taxon>Neoptera</taxon>
        <taxon>Endopterygota</taxon>
        <taxon>Diptera</taxon>
        <taxon>Brachycera</taxon>
        <taxon>Muscomorpha</taxon>
        <taxon>Ephydroidea</taxon>
        <taxon>Drosophilidae</taxon>
        <taxon>Drosophila</taxon>
    </lineage>
</organism>
<evidence type="ECO:0000313" key="2">
    <source>
        <dbReference type="EMBL" id="ALC42934.1"/>
    </source>
</evidence>
<gene>
    <name evidence="2" type="ORF">Dbus_chr3Lg100</name>
</gene>
<keyword evidence="1" id="KW-0732">Signal</keyword>
<proteinExistence type="predicted"/>
<accession>A0A0M4EC42</accession>
<protein>
    <submittedName>
        <fullName evidence="2">CG14963</fullName>
    </submittedName>
</protein>
<dbReference type="OMA" id="YERWLAL"/>
<dbReference type="PANTHER" id="PTHR21163:SF0">
    <property type="entry name" value="GH08205P-RELATED"/>
    <property type="match status" value="1"/>
</dbReference>
<dbReference type="EMBL" id="CP012525">
    <property type="protein sequence ID" value="ALC42934.1"/>
    <property type="molecule type" value="Genomic_DNA"/>
</dbReference>
<keyword evidence="3" id="KW-1185">Reference proteome</keyword>
<dbReference type="InterPro" id="IPR010629">
    <property type="entry name" value="Ins_allergen"/>
</dbReference>
<dbReference type="Pfam" id="PF06757">
    <property type="entry name" value="Ins_allergen_rp"/>
    <property type="match status" value="1"/>
</dbReference>
<feature type="signal peptide" evidence="1">
    <location>
        <begin position="1"/>
        <end position="19"/>
    </location>
</feature>
<dbReference type="SMR" id="A0A0M4EC42"/>
<feature type="non-terminal residue" evidence="2">
    <location>
        <position position="1"/>
    </location>
</feature>
<dbReference type="AlphaFoldDB" id="A0A0M4EC42"/>
<reference evidence="2 3" key="1">
    <citation type="submission" date="2015-08" db="EMBL/GenBank/DDBJ databases">
        <title>Ancestral chromatin configuration constrains chromatin evolution on differentiating sex chromosomes in Drosophila.</title>
        <authorList>
            <person name="Zhou Q."/>
            <person name="Bachtrog D."/>
        </authorList>
    </citation>
    <scope>NUCLEOTIDE SEQUENCE [LARGE SCALE GENOMIC DNA]</scope>
    <source>
        <tissue evidence="2">Whole larvae</tissue>
    </source>
</reference>
<feature type="chain" id="PRO_5005793046" evidence="1">
    <location>
        <begin position="20"/>
        <end position="246"/>
    </location>
</feature>
<dbReference type="PANTHER" id="PTHR21163">
    <property type="entry name" value="PROTEIN G12"/>
    <property type="match status" value="1"/>
</dbReference>
<sequence length="246" mass="28072">TCNMKSCLLLLCLGAFACAAILPLEPAMDPLGTAVAPTMPPGNLAMELQDLYSLIQFKQLDQLFVRYLINDAQFQAFVRIINSNAGVMARWRWHSQPEFIRFQQWFRQRLLLSGGKLKMKHLQEMEMCFTPTNRYNYWASSVAGWQGFLNELEMYIPLHAIQAQIDAHLQQSAEFVQFWQQFGTLKLAYERWLTLPFTQDIVTQLQAAGIDTVQLDSRIRQLFGWPATVTATNSTTAVPPVPPQVV</sequence>